<protein>
    <submittedName>
        <fullName evidence="2">Uncharacterized protein</fullName>
    </submittedName>
</protein>
<proteinExistence type="predicted"/>
<feature type="region of interest" description="Disordered" evidence="1">
    <location>
        <begin position="65"/>
        <end position="90"/>
    </location>
</feature>
<keyword evidence="3" id="KW-1185">Reference proteome</keyword>
<reference evidence="2 3" key="1">
    <citation type="submission" date="2019-04" db="EMBL/GenBank/DDBJ databases">
        <title>Chromosome genome assembly for Takifugu flavidus.</title>
        <authorList>
            <person name="Xiao S."/>
        </authorList>
    </citation>
    <scope>NUCLEOTIDE SEQUENCE [LARGE SCALE GENOMIC DNA]</scope>
    <source>
        <strain evidence="2">HTHZ2018</strain>
        <tissue evidence="2">Muscle</tissue>
    </source>
</reference>
<accession>A0A5C6PEJ2</accession>
<dbReference type="EMBL" id="RHFK02000004">
    <property type="protein sequence ID" value="TWW77231.1"/>
    <property type="molecule type" value="Genomic_DNA"/>
</dbReference>
<organism evidence="2 3">
    <name type="scientific">Takifugu flavidus</name>
    <name type="common">sansaifugu</name>
    <dbReference type="NCBI Taxonomy" id="433684"/>
    <lineage>
        <taxon>Eukaryota</taxon>
        <taxon>Metazoa</taxon>
        <taxon>Chordata</taxon>
        <taxon>Craniata</taxon>
        <taxon>Vertebrata</taxon>
        <taxon>Euteleostomi</taxon>
        <taxon>Actinopterygii</taxon>
        <taxon>Neopterygii</taxon>
        <taxon>Teleostei</taxon>
        <taxon>Neoteleostei</taxon>
        <taxon>Acanthomorphata</taxon>
        <taxon>Eupercaria</taxon>
        <taxon>Tetraodontiformes</taxon>
        <taxon>Tetradontoidea</taxon>
        <taxon>Tetraodontidae</taxon>
        <taxon>Takifugu</taxon>
    </lineage>
</organism>
<dbReference type="Proteomes" id="UP000324091">
    <property type="component" value="Chromosome 12"/>
</dbReference>
<name>A0A5C6PEJ2_9TELE</name>
<gene>
    <name evidence="2" type="ORF">D4764_12G0006210</name>
</gene>
<evidence type="ECO:0000313" key="3">
    <source>
        <dbReference type="Proteomes" id="UP000324091"/>
    </source>
</evidence>
<sequence>MLKPRNLGDEPLLRDSPQVFGKPWFWQRCSGAVDSSRGLACVIMEMRDEIKKLEAENRQLRADCHQLSSGDDPGEAEQQPEENPHLRRNVSAPVLKGQNQETTIMTVRRYSANGSLAGVSERERERGPDRDRRCTTSGWRRLEQEIHLQDNMYSNPTSGEEDLVPSRCSLQEYMHKNRAKVKTVTFLLPVDDIYTNRPVLSKDQNGSRITELASIRETDS</sequence>
<evidence type="ECO:0000256" key="1">
    <source>
        <dbReference type="SAM" id="MobiDB-lite"/>
    </source>
</evidence>
<comment type="caution">
    <text evidence="2">The sequence shown here is derived from an EMBL/GenBank/DDBJ whole genome shotgun (WGS) entry which is preliminary data.</text>
</comment>
<dbReference type="AlphaFoldDB" id="A0A5C6PEJ2"/>
<evidence type="ECO:0000313" key="2">
    <source>
        <dbReference type="EMBL" id="TWW77231.1"/>
    </source>
</evidence>